<gene>
    <name evidence="6" type="ORF">SAMN02927928_1209</name>
</gene>
<dbReference type="PROSITE" id="PS00211">
    <property type="entry name" value="ABC_TRANSPORTER_1"/>
    <property type="match status" value="1"/>
</dbReference>
<evidence type="ECO:0000259" key="5">
    <source>
        <dbReference type="PROSITE" id="PS50893"/>
    </source>
</evidence>
<evidence type="ECO:0000256" key="4">
    <source>
        <dbReference type="SAM" id="MobiDB-lite"/>
    </source>
</evidence>
<dbReference type="CDD" id="cd03221">
    <property type="entry name" value="ABCF_EF-3"/>
    <property type="match status" value="1"/>
</dbReference>
<dbReference type="SMART" id="SM00382">
    <property type="entry name" value="AAA"/>
    <property type="match status" value="2"/>
</dbReference>
<dbReference type="GO" id="GO:0016887">
    <property type="term" value="F:ATP hydrolysis activity"/>
    <property type="evidence" value="ECO:0007669"/>
    <property type="project" value="InterPro"/>
</dbReference>
<dbReference type="FunFam" id="3.40.50.300:FF:001320">
    <property type="entry name" value="Heme ABC transporter ATP-binding protein"/>
    <property type="match status" value="1"/>
</dbReference>
<feature type="domain" description="ABC transporter" evidence="5">
    <location>
        <begin position="334"/>
        <end position="521"/>
    </location>
</feature>
<name>A0A1G4QHI2_9CAUL</name>
<dbReference type="Proteomes" id="UP000199150">
    <property type="component" value="Unassembled WGS sequence"/>
</dbReference>
<keyword evidence="2" id="KW-0547">Nucleotide-binding</keyword>
<proteinExistence type="predicted"/>
<evidence type="ECO:0000256" key="3">
    <source>
        <dbReference type="ARBA" id="ARBA00022840"/>
    </source>
</evidence>
<evidence type="ECO:0000313" key="6">
    <source>
        <dbReference type="EMBL" id="SCW43549.1"/>
    </source>
</evidence>
<accession>A0A1G4QHI2</accession>
<reference evidence="7" key="1">
    <citation type="submission" date="2016-10" db="EMBL/GenBank/DDBJ databases">
        <authorList>
            <person name="Varghese N."/>
            <person name="Submissions S."/>
        </authorList>
    </citation>
    <scope>NUCLEOTIDE SEQUENCE [LARGE SCALE GENOMIC DNA]</scope>
    <source>
        <strain evidence="7">CGMCC 1.3431</strain>
    </source>
</reference>
<dbReference type="InterPro" id="IPR003439">
    <property type="entry name" value="ABC_transporter-like_ATP-bd"/>
</dbReference>
<dbReference type="PANTHER" id="PTHR19211">
    <property type="entry name" value="ATP-BINDING TRANSPORT PROTEIN-RELATED"/>
    <property type="match status" value="1"/>
</dbReference>
<dbReference type="InterPro" id="IPR017871">
    <property type="entry name" value="ABC_transporter-like_CS"/>
</dbReference>
<organism evidence="6 7">
    <name type="scientific">Asticcacaulis taihuensis</name>
    <dbReference type="NCBI Taxonomy" id="260084"/>
    <lineage>
        <taxon>Bacteria</taxon>
        <taxon>Pseudomonadati</taxon>
        <taxon>Pseudomonadota</taxon>
        <taxon>Alphaproteobacteria</taxon>
        <taxon>Caulobacterales</taxon>
        <taxon>Caulobacteraceae</taxon>
        <taxon>Asticcacaulis</taxon>
    </lineage>
</organism>
<dbReference type="GO" id="GO:0005524">
    <property type="term" value="F:ATP binding"/>
    <property type="evidence" value="ECO:0007669"/>
    <property type="project" value="UniProtKB-KW"/>
</dbReference>
<dbReference type="PANTHER" id="PTHR19211:SF6">
    <property type="entry name" value="BLL7188 PROTEIN"/>
    <property type="match status" value="1"/>
</dbReference>
<evidence type="ECO:0000256" key="2">
    <source>
        <dbReference type="ARBA" id="ARBA00022741"/>
    </source>
</evidence>
<dbReference type="EMBL" id="FMTS01000001">
    <property type="protein sequence ID" value="SCW43549.1"/>
    <property type="molecule type" value="Genomic_DNA"/>
</dbReference>
<dbReference type="PROSITE" id="PS50893">
    <property type="entry name" value="ABC_TRANSPORTER_2"/>
    <property type="match status" value="2"/>
</dbReference>
<keyword evidence="7" id="KW-1185">Reference proteome</keyword>
<dbReference type="InterPro" id="IPR003593">
    <property type="entry name" value="AAA+_ATPase"/>
</dbReference>
<dbReference type="Gene3D" id="3.40.50.300">
    <property type="entry name" value="P-loop containing nucleotide triphosphate hydrolases"/>
    <property type="match status" value="2"/>
</dbReference>
<protein>
    <submittedName>
        <fullName evidence="6">ATPase components of ABC transporters with duplicated ATPase domains</fullName>
    </submittedName>
</protein>
<evidence type="ECO:0000256" key="1">
    <source>
        <dbReference type="ARBA" id="ARBA00022737"/>
    </source>
</evidence>
<dbReference type="SUPFAM" id="SSF52540">
    <property type="entry name" value="P-loop containing nucleoside triphosphate hydrolases"/>
    <property type="match status" value="2"/>
</dbReference>
<evidence type="ECO:0000313" key="7">
    <source>
        <dbReference type="Proteomes" id="UP000199150"/>
    </source>
</evidence>
<dbReference type="STRING" id="260084.SAMN02927928_1209"/>
<keyword evidence="3" id="KW-0067">ATP-binding</keyword>
<dbReference type="InterPro" id="IPR050611">
    <property type="entry name" value="ABCF"/>
</dbReference>
<dbReference type="Pfam" id="PF00005">
    <property type="entry name" value="ABC_tran"/>
    <property type="match status" value="2"/>
</dbReference>
<dbReference type="RefSeq" id="WP_220083694.1">
    <property type="nucleotide sequence ID" value="NZ_CBCRYE010000001.1"/>
</dbReference>
<feature type="domain" description="ABC transporter" evidence="5">
    <location>
        <begin position="3"/>
        <end position="232"/>
    </location>
</feature>
<sequence length="521" mass="55778">MSVILSDLSWSIDGRNLFSQLNLSFGIERTGLVGRNGTGKTTLLNLISGALPLQAGHISVTGSLGVLSQKVLTSPAETVADLFGVTEALAILHRAEAGEATAADFESADWTLEARMTVALARVGLNVLPETRLPTLSGGQQTRAGLAALVFSAPDFLLLDEPTNNLDREGRRAVLDLLVGWRKGAIVVSHDRELLEAMDAIVELTSLGATRYGGNWSHYRARKALELAAVEANLADAEKRISDTARAAQAATERKARKDSTGKKRAAKGDAPRILLGALKSRSENTSGEQARLAERQRTEAMMAVTKARERIEILQPLSVPMPSTGLRAGRTVLQINDVIVGYEDQPVLRDFSLTLIGPERVAIIGANGSGKTTLLKLITGGLKPWAGSVRVTDSLALLDQSLSLLDPARSIRENFHRLHPQVDENACRAALARFMFRADAALQIVSSLSGGQMLRAGLACVLGGAVLPDLLILDEPTNHLDIDSIEAVEAGLRAYDGALLVVSHDEPFLKAINIGRRIVF</sequence>
<dbReference type="AlphaFoldDB" id="A0A1G4QHI2"/>
<feature type="compositionally biased region" description="Basic and acidic residues" evidence="4">
    <location>
        <begin position="252"/>
        <end position="268"/>
    </location>
</feature>
<keyword evidence="1" id="KW-0677">Repeat</keyword>
<dbReference type="InterPro" id="IPR027417">
    <property type="entry name" value="P-loop_NTPase"/>
</dbReference>
<feature type="region of interest" description="Disordered" evidence="4">
    <location>
        <begin position="245"/>
        <end position="268"/>
    </location>
</feature>